<dbReference type="RefSeq" id="WP_185008696.1">
    <property type="nucleotide sequence ID" value="NZ_BAAAUI010000084.1"/>
</dbReference>
<keyword evidence="2" id="KW-1185">Reference proteome</keyword>
<reference evidence="1 2" key="1">
    <citation type="submission" date="2020-08" db="EMBL/GenBank/DDBJ databases">
        <title>Sequencing the genomes of 1000 actinobacteria strains.</title>
        <authorList>
            <person name="Klenk H.-P."/>
        </authorList>
    </citation>
    <scope>NUCLEOTIDE SEQUENCE [LARGE SCALE GENOMIC DNA]</scope>
    <source>
        <strain evidence="1 2">DSM 44230</strain>
    </source>
</reference>
<dbReference type="EMBL" id="JACHMH010000001">
    <property type="protein sequence ID" value="MBB4681831.1"/>
    <property type="molecule type" value="Genomic_DNA"/>
</dbReference>
<gene>
    <name evidence="1" type="ORF">HNR67_007949</name>
</gene>
<name>A0A7W7FWT0_9PSEU</name>
<sequence length="176" mass="19709">MTTLDLCGDFISSGGILDLKLGSHPDDWKVKLGDSSSEYRPSATVLRLEFGSISAHFFLDQDKWECASISFDLHKLDKPWGALPNPVSERYGMPEKHVRFEDLISTPSQSSSPIYRILDGQMPEIDGFWFSDAKLSVQVVADSEFAAEENKSVGDVWSISRTANSSVENLRVEQYR</sequence>
<dbReference type="Proteomes" id="UP000533598">
    <property type="component" value="Unassembled WGS sequence"/>
</dbReference>
<organism evidence="1 2">
    <name type="scientific">Crossiella cryophila</name>
    <dbReference type="NCBI Taxonomy" id="43355"/>
    <lineage>
        <taxon>Bacteria</taxon>
        <taxon>Bacillati</taxon>
        <taxon>Actinomycetota</taxon>
        <taxon>Actinomycetes</taxon>
        <taxon>Pseudonocardiales</taxon>
        <taxon>Pseudonocardiaceae</taxon>
        <taxon>Crossiella</taxon>
    </lineage>
</organism>
<evidence type="ECO:0000313" key="1">
    <source>
        <dbReference type="EMBL" id="MBB4681831.1"/>
    </source>
</evidence>
<dbReference type="AlphaFoldDB" id="A0A7W7FWT0"/>
<accession>A0A7W7FWT0</accession>
<protein>
    <submittedName>
        <fullName evidence="1">Uncharacterized protein</fullName>
    </submittedName>
</protein>
<proteinExistence type="predicted"/>
<comment type="caution">
    <text evidence="1">The sequence shown here is derived from an EMBL/GenBank/DDBJ whole genome shotgun (WGS) entry which is preliminary data.</text>
</comment>
<evidence type="ECO:0000313" key="2">
    <source>
        <dbReference type="Proteomes" id="UP000533598"/>
    </source>
</evidence>